<feature type="region of interest" description="Disordered" evidence="1">
    <location>
        <begin position="308"/>
        <end position="331"/>
    </location>
</feature>
<organism evidence="3 4">
    <name type="scientific">Candidatus Borkfalkia excrementigallinarum</name>
    <dbReference type="NCBI Taxonomy" id="2838506"/>
    <lineage>
        <taxon>Bacteria</taxon>
        <taxon>Bacillati</taxon>
        <taxon>Bacillota</taxon>
        <taxon>Clostridia</taxon>
        <taxon>Christensenellales</taxon>
        <taxon>Christensenellaceae</taxon>
        <taxon>Candidatus Borkfalkia</taxon>
    </lineage>
</organism>
<comment type="caution">
    <text evidence="3">The sequence shown here is derived from an EMBL/GenBank/DDBJ whole genome shotgun (WGS) entry which is preliminary data.</text>
</comment>
<evidence type="ECO:0000313" key="3">
    <source>
        <dbReference type="EMBL" id="HIY96095.1"/>
    </source>
</evidence>
<name>A0A9D1ZUF0_9FIRM</name>
<evidence type="ECO:0000256" key="2">
    <source>
        <dbReference type="SAM" id="SignalP"/>
    </source>
</evidence>
<dbReference type="AlphaFoldDB" id="A0A9D1ZUF0"/>
<feature type="chain" id="PRO_5038758064" evidence="2">
    <location>
        <begin position="23"/>
        <end position="608"/>
    </location>
</feature>
<protein>
    <submittedName>
        <fullName evidence="3">Uncharacterized protein</fullName>
    </submittedName>
</protein>
<proteinExistence type="predicted"/>
<evidence type="ECO:0000313" key="4">
    <source>
        <dbReference type="Proteomes" id="UP000886750"/>
    </source>
</evidence>
<dbReference type="EMBL" id="DXCQ01000002">
    <property type="protein sequence ID" value="HIY96095.1"/>
    <property type="molecule type" value="Genomic_DNA"/>
</dbReference>
<gene>
    <name evidence="3" type="ORF">H9729_00225</name>
</gene>
<dbReference type="PROSITE" id="PS51257">
    <property type="entry name" value="PROKAR_LIPOPROTEIN"/>
    <property type="match status" value="1"/>
</dbReference>
<reference evidence="3" key="2">
    <citation type="submission" date="2021-04" db="EMBL/GenBank/DDBJ databases">
        <authorList>
            <person name="Gilroy R."/>
        </authorList>
    </citation>
    <scope>NUCLEOTIDE SEQUENCE</scope>
    <source>
        <strain evidence="3">1345</strain>
    </source>
</reference>
<dbReference type="Gene3D" id="3.20.20.80">
    <property type="entry name" value="Glycosidases"/>
    <property type="match status" value="1"/>
</dbReference>
<reference evidence="3" key="1">
    <citation type="journal article" date="2021" name="PeerJ">
        <title>Extensive microbial diversity within the chicken gut microbiome revealed by metagenomics and culture.</title>
        <authorList>
            <person name="Gilroy R."/>
            <person name="Ravi A."/>
            <person name="Getino M."/>
            <person name="Pursley I."/>
            <person name="Horton D.L."/>
            <person name="Alikhan N.F."/>
            <person name="Baker D."/>
            <person name="Gharbi K."/>
            <person name="Hall N."/>
            <person name="Watson M."/>
            <person name="Adriaenssens E.M."/>
            <person name="Foster-Nyarko E."/>
            <person name="Jarju S."/>
            <person name="Secka A."/>
            <person name="Antonio M."/>
            <person name="Oren A."/>
            <person name="Chaudhuri R.R."/>
            <person name="La Ragione R."/>
            <person name="Hildebrand F."/>
            <person name="Pallen M.J."/>
        </authorList>
    </citation>
    <scope>NUCLEOTIDE SEQUENCE</scope>
    <source>
        <strain evidence="3">1345</strain>
    </source>
</reference>
<dbReference type="Proteomes" id="UP000886750">
    <property type="component" value="Unassembled WGS sequence"/>
</dbReference>
<feature type="compositionally biased region" description="Basic and acidic residues" evidence="1">
    <location>
        <begin position="308"/>
        <end position="329"/>
    </location>
</feature>
<keyword evidence="2" id="KW-0732">Signal</keyword>
<evidence type="ECO:0000256" key="1">
    <source>
        <dbReference type="SAM" id="MobiDB-lite"/>
    </source>
</evidence>
<sequence>MKFKKAVCLLCAAAFFALCGCAGEESFVDEDYSFYNGERTVDTRSLSPKEYAVYNTVGTDMFGRSFGAADGRKEDKTRYTGMFYFLNTGSGNDVKGIYNVTEIIEKYGEEEFGKDTANSPALASHIWGEPALGYYSAGDTFVMRKHIEMLTAAGIDFIILDCSNTVTYNDVAKKLFDIIAEYRAAGWNAPQVMYMLSNSAPDAALINLRDIYSTFYTDESYADVWFKPQPENKPMLAISPDARAELEETNDPLAEYFYFRDTQWPINENGSYTFRENGLPWMEYEYPQPVHIDTMNVSVAQHTTVKFSDKNGSRGRGWTEETGNDHENFGRGANFENQWKTVMQNDAALRFVTITGWNEWSAQKLYDANLGTHNGYFMCDTFNDEYSRDIEPSLESKLLDTPYLQTIGYVRDWTSTEAVHYDIPEGTHSMSDFSAWENAAVYEDFVGESSDREWPRFDGKVTLRSPAARVDFQSVSVCVDEENAYFRIETVGAIPAREGDDPYWMNLMIKPANSLYTDAYGYSYVINRDADNILAVDKNGEYKTVGKAEIAYNNNVMLISVPLSAIGLTKENCFMDFKVADDFGNNVMDFYSEGDCMPVGRLSYRFGY</sequence>
<accession>A0A9D1ZUF0</accession>
<feature type="signal peptide" evidence="2">
    <location>
        <begin position="1"/>
        <end position="22"/>
    </location>
</feature>